<dbReference type="OrthoDB" id="797275at2"/>
<keyword evidence="2" id="KW-1185">Reference proteome</keyword>
<dbReference type="Pfam" id="PF07366">
    <property type="entry name" value="SnoaL"/>
    <property type="match status" value="1"/>
</dbReference>
<dbReference type="PANTHER" id="PTHR38436">
    <property type="entry name" value="POLYKETIDE CYCLASE SNOAL-LIKE DOMAIN"/>
    <property type="match status" value="1"/>
</dbReference>
<dbReference type="InterPro" id="IPR032710">
    <property type="entry name" value="NTF2-like_dom_sf"/>
</dbReference>
<dbReference type="Proteomes" id="UP000215027">
    <property type="component" value="Chromosome I"/>
</dbReference>
<proteinExistence type="predicted"/>
<organism evidence="1 2">
    <name type="scientific">Candidatus Promineifilum breve</name>
    <dbReference type="NCBI Taxonomy" id="1806508"/>
    <lineage>
        <taxon>Bacteria</taxon>
        <taxon>Bacillati</taxon>
        <taxon>Chloroflexota</taxon>
        <taxon>Ardenticatenia</taxon>
        <taxon>Candidatus Promineifilales</taxon>
        <taxon>Candidatus Promineifilaceae</taxon>
        <taxon>Candidatus Promineifilum</taxon>
    </lineage>
</organism>
<dbReference type="KEGG" id="pbf:CFX0092_A1912"/>
<sequence length="131" mass="14735">MSVESTRAVMTRYFDSEHSDVNMMADDVVFTIMATGQEHHGREGVMGMLNYFYHYAFDATASAENTIFDDGKALVEGHFIGKHIGEFAGIPATNKDVNVPICVVYDLENDQIKRGRVYFEMPVLMQQLGVM</sequence>
<evidence type="ECO:0000313" key="1">
    <source>
        <dbReference type="EMBL" id="CUS03790.2"/>
    </source>
</evidence>
<evidence type="ECO:0000313" key="2">
    <source>
        <dbReference type="Proteomes" id="UP000215027"/>
    </source>
</evidence>
<protein>
    <recommendedName>
        <fullName evidence="3">SnoaL-like domain-containing protein</fullName>
    </recommendedName>
</protein>
<dbReference type="Gene3D" id="3.10.450.50">
    <property type="match status" value="1"/>
</dbReference>
<dbReference type="SUPFAM" id="SSF54427">
    <property type="entry name" value="NTF2-like"/>
    <property type="match status" value="1"/>
</dbReference>
<dbReference type="InterPro" id="IPR009959">
    <property type="entry name" value="Cyclase_SnoaL-like"/>
</dbReference>
<dbReference type="RefSeq" id="WP_095043233.1">
    <property type="nucleotide sequence ID" value="NZ_LN890655.1"/>
</dbReference>
<dbReference type="AlphaFoldDB" id="A0A160T546"/>
<reference evidence="1" key="1">
    <citation type="submission" date="2016-01" db="EMBL/GenBank/DDBJ databases">
        <authorList>
            <person name="Mcilroy J.S."/>
            <person name="Karst M S."/>
            <person name="Albertsen M."/>
        </authorList>
    </citation>
    <scope>NUCLEOTIDE SEQUENCE</scope>
    <source>
        <strain evidence="1">Cfx-K</strain>
    </source>
</reference>
<gene>
    <name evidence="1" type="ORF">CFX0092_A1912</name>
</gene>
<dbReference type="EMBL" id="LN890655">
    <property type="protein sequence ID" value="CUS03790.2"/>
    <property type="molecule type" value="Genomic_DNA"/>
</dbReference>
<evidence type="ECO:0008006" key="3">
    <source>
        <dbReference type="Google" id="ProtNLM"/>
    </source>
</evidence>
<dbReference type="PANTHER" id="PTHR38436:SF1">
    <property type="entry name" value="ESTER CYCLASE"/>
    <property type="match status" value="1"/>
</dbReference>
<name>A0A160T546_9CHLR</name>
<dbReference type="GO" id="GO:0030638">
    <property type="term" value="P:polyketide metabolic process"/>
    <property type="evidence" value="ECO:0007669"/>
    <property type="project" value="InterPro"/>
</dbReference>
<accession>A0A160T546</accession>